<feature type="region of interest" description="Disordered" evidence="1">
    <location>
        <begin position="486"/>
        <end position="523"/>
    </location>
</feature>
<name>G0U366_TRYVY</name>
<sequence length="638" mass="68517">MLSRGRRDLEVSGCLAWVRGASPIASERVLFSVLSPTLLVGYTERDGSPVDYVIFSTVSGVSFEQPTTIVLYREKHDDIMLIARNHEDFRQWFDAISASLRFRTGDVALQSNGLSTSQKTILGTPNCSTCVDKESPYGGLPFNSGDATEGGVMASFPRSGGDACKRFSLPGVLHVPSAPDDSPPAGCRTARPDDVNRKRQTVSTRNITVGPRSIFSQGADASARTQNQECNFCSSPLCNHSKKCCRPATGLSSASQVARHDTPDVPCDVMDCACDMSCSSSHSVAGKCRSPRDVAAQSSTCLGYNQQQTHAPYIGCSEDELMTDRSTCVQPRPNYSATSGERGLAAVGVGHSFSERQNMVPSMSLARGNPTPCQQISERRQGCEMLTGNVELSGHRQVPSLADPSTLSGNTLNSARDGRSVDSSSQFLAATSGHVTESCRRNRMKEVNEAIVTLLTNVVRRGTSGMQRTDVRDPCPDDATRLVAETSSNSCPVRSGVRADVHPSYSNGPQLRAGSSDRRGDVGVECRDRHKANSSAHSNVQNCVWHPRQFSTDNVVSSSAPFSRKEAHKHGRRARDRSESGRLAAAAAPTRRDGRSMSVPADVNRQKTPRCTILSVCPSTNACGSARANVSCGSKGMR</sequence>
<gene>
    <name evidence="3" type="ORF">TVY486_0905420</name>
</gene>
<evidence type="ECO:0000256" key="1">
    <source>
        <dbReference type="SAM" id="MobiDB-lite"/>
    </source>
</evidence>
<feature type="domain" description="PH-like" evidence="2">
    <location>
        <begin position="10"/>
        <end position="109"/>
    </location>
</feature>
<organism evidence="3">
    <name type="scientific">Trypanosoma vivax (strain Y486)</name>
    <dbReference type="NCBI Taxonomy" id="1055687"/>
    <lineage>
        <taxon>Eukaryota</taxon>
        <taxon>Discoba</taxon>
        <taxon>Euglenozoa</taxon>
        <taxon>Kinetoplastea</taxon>
        <taxon>Metakinetoplastina</taxon>
        <taxon>Trypanosomatida</taxon>
        <taxon>Trypanosomatidae</taxon>
        <taxon>Trypanosoma</taxon>
        <taxon>Duttonella</taxon>
    </lineage>
</organism>
<dbReference type="Pfam" id="PF25401">
    <property type="entry name" value="PH_27"/>
    <property type="match status" value="1"/>
</dbReference>
<dbReference type="AlphaFoldDB" id="G0U366"/>
<dbReference type="EMBL" id="HE573025">
    <property type="protein sequence ID" value="CCC50721.1"/>
    <property type="molecule type" value="Genomic_DNA"/>
</dbReference>
<feature type="compositionally biased region" description="Basic residues" evidence="1">
    <location>
        <begin position="566"/>
        <end position="575"/>
    </location>
</feature>
<evidence type="ECO:0000313" key="3">
    <source>
        <dbReference type="EMBL" id="CCC50721.1"/>
    </source>
</evidence>
<dbReference type="VEuPathDB" id="TriTrypDB:TvY486_0905420"/>
<protein>
    <recommendedName>
        <fullName evidence="2">PH-like domain-containing protein</fullName>
    </recommendedName>
</protein>
<evidence type="ECO:0000259" key="2">
    <source>
        <dbReference type="Pfam" id="PF25401"/>
    </source>
</evidence>
<feature type="region of interest" description="Disordered" evidence="1">
    <location>
        <begin position="554"/>
        <end position="603"/>
    </location>
</feature>
<dbReference type="InterPro" id="IPR057417">
    <property type="entry name" value="PH-like_trypanosoma"/>
</dbReference>
<proteinExistence type="predicted"/>
<reference evidence="3" key="1">
    <citation type="journal article" date="2012" name="Proc. Natl. Acad. Sci. U.S.A.">
        <title>Antigenic diversity is generated by distinct evolutionary mechanisms in African trypanosome species.</title>
        <authorList>
            <person name="Jackson A.P."/>
            <person name="Berry A."/>
            <person name="Aslett M."/>
            <person name="Allison H.C."/>
            <person name="Burton P."/>
            <person name="Vavrova-Anderson J."/>
            <person name="Brown R."/>
            <person name="Browne H."/>
            <person name="Corton N."/>
            <person name="Hauser H."/>
            <person name="Gamble J."/>
            <person name="Gilderthorp R."/>
            <person name="Marcello L."/>
            <person name="McQuillan J."/>
            <person name="Otto T.D."/>
            <person name="Quail M.A."/>
            <person name="Sanders M.J."/>
            <person name="van Tonder A."/>
            <person name="Ginger M.L."/>
            <person name="Field M.C."/>
            <person name="Barry J.D."/>
            <person name="Hertz-Fowler C."/>
            <person name="Berriman M."/>
        </authorList>
    </citation>
    <scope>NUCLEOTIDE SEQUENCE</scope>
    <source>
        <strain evidence="3">Y486</strain>
    </source>
</reference>
<feature type="region of interest" description="Disordered" evidence="1">
    <location>
        <begin position="175"/>
        <end position="200"/>
    </location>
</feature>
<accession>G0U366</accession>